<evidence type="ECO:0000313" key="2">
    <source>
        <dbReference type="Proteomes" id="UP001367508"/>
    </source>
</evidence>
<evidence type="ECO:0000313" key="1">
    <source>
        <dbReference type="EMBL" id="KAK7306109.1"/>
    </source>
</evidence>
<name>A0AAN9PQ02_CANGL</name>
<accession>A0AAN9PQ02</accession>
<dbReference type="EMBL" id="JAYMYQ010000011">
    <property type="protein sequence ID" value="KAK7306109.1"/>
    <property type="molecule type" value="Genomic_DNA"/>
</dbReference>
<dbReference type="AlphaFoldDB" id="A0AAN9PQ02"/>
<proteinExistence type="predicted"/>
<sequence>MLKPTRLEVSCISRPVPTDIYSFHDKFRLALSKINDPLIFDFLLAGHFQKEERNCHLLCLQDLGLGFHPLTPFIHPLNSTVDAHLSLDPLFPPLSTCVCSSLCSIAAPLLSFYPLFRFLPNSVLFPPHLVGFCIPIDFPISRSISSCVLDSSPVLSFIKSNGLSDLV</sequence>
<dbReference type="Proteomes" id="UP001367508">
    <property type="component" value="Unassembled WGS sequence"/>
</dbReference>
<gene>
    <name evidence="1" type="ORF">VNO77_44029</name>
</gene>
<reference evidence="1 2" key="1">
    <citation type="submission" date="2024-01" db="EMBL/GenBank/DDBJ databases">
        <title>The genomes of 5 underutilized Papilionoideae crops provide insights into root nodulation and disease resistanc.</title>
        <authorList>
            <person name="Jiang F."/>
        </authorList>
    </citation>
    <scope>NUCLEOTIDE SEQUENCE [LARGE SCALE GENOMIC DNA]</scope>
    <source>
        <strain evidence="1">LVBAO_FW01</strain>
        <tissue evidence="1">Leaves</tissue>
    </source>
</reference>
<protein>
    <submittedName>
        <fullName evidence="1">Uncharacterized protein</fullName>
    </submittedName>
</protein>
<organism evidence="1 2">
    <name type="scientific">Canavalia gladiata</name>
    <name type="common">Sword bean</name>
    <name type="synonym">Dolichos gladiatus</name>
    <dbReference type="NCBI Taxonomy" id="3824"/>
    <lineage>
        <taxon>Eukaryota</taxon>
        <taxon>Viridiplantae</taxon>
        <taxon>Streptophyta</taxon>
        <taxon>Embryophyta</taxon>
        <taxon>Tracheophyta</taxon>
        <taxon>Spermatophyta</taxon>
        <taxon>Magnoliopsida</taxon>
        <taxon>eudicotyledons</taxon>
        <taxon>Gunneridae</taxon>
        <taxon>Pentapetalae</taxon>
        <taxon>rosids</taxon>
        <taxon>fabids</taxon>
        <taxon>Fabales</taxon>
        <taxon>Fabaceae</taxon>
        <taxon>Papilionoideae</taxon>
        <taxon>50 kb inversion clade</taxon>
        <taxon>NPAAA clade</taxon>
        <taxon>indigoferoid/millettioid clade</taxon>
        <taxon>Phaseoleae</taxon>
        <taxon>Canavalia</taxon>
    </lineage>
</organism>
<comment type="caution">
    <text evidence="1">The sequence shown here is derived from an EMBL/GenBank/DDBJ whole genome shotgun (WGS) entry which is preliminary data.</text>
</comment>
<keyword evidence="2" id="KW-1185">Reference proteome</keyword>